<feature type="transmembrane region" description="Helical" evidence="6">
    <location>
        <begin position="312"/>
        <end position="337"/>
    </location>
</feature>
<proteinExistence type="inferred from homology"/>
<keyword evidence="9" id="KW-1185">Reference proteome</keyword>
<evidence type="ECO:0000256" key="4">
    <source>
        <dbReference type="ARBA" id="ARBA00022825"/>
    </source>
</evidence>
<dbReference type="InterPro" id="IPR015500">
    <property type="entry name" value="Peptidase_S8_subtilisin-rel"/>
</dbReference>
<name>A0ABT0YDX1_9ACTN</name>
<feature type="domain" description="Peptidase S8/S53" evidence="7">
    <location>
        <begin position="24"/>
        <end position="275"/>
    </location>
</feature>
<keyword evidence="6" id="KW-0472">Membrane</keyword>
<keyword evidence="2" id="KW-0645">Protease</keyword>
<gene>
    <name evidence="8" type="ORF">LXN57_42625</name>
</gene>
<evidence type="ECO:0000256" key="1">
    <source>
        <dbReference type="ARBA" id="ARBA00011073"/>
    </source>
</evidence>
<dbReference type="InterPro" id="IPR000209">
    <property type="entry name" value="Peptidase_S8/S53_dom"/>
</dbReference>
<dbReference type="PRINTS" id="PR00723">
    <property type="entry name" value="SUBTILISIN"/>
</dbReference>
<keyword evidence="4" id="KW-0720">Serine protease</keyword>
<evidence type="ECO:0000256" key="3">
    <source>
        <dbReference type="ARBA" id="ARBA00022801"/>
    </source>
</evidence>
<dbReference type="Pfam" id="PF00082">
    <property type="entry name" value="Peptidase_S8"/>
    <property type="match status" value="1"/>
</dbReference>
<protein>
    <submittedName>
        <fullName evidence="8">S8 family serine peptidase</fullName>
    </submittedName>
</protein>
<organism evidence="8 9">
    <name type="scientific">Paractinoplanes hotanensis</name>
    <dbReference type="NCBI Taxonomy" id="2906497"/>
    <lineage>
        <taxon>Bacteria</taxon>
        <taxon>Bacillati</taxon>
        <taxon>Actinomycetota</taxon>
        <taxon>Actinomycetes</taxon>
        <taxon>Micromonosporales</taxon>
        <taxon>Micromonosporaceae</taxon>
        <taxon>Paractinoplanes</taxon>
    </lineage>
</organism>
<evidence type="ECO:0000313" key="8">
    <source>
        <dbReference type="EMBL" id="MCM4084249.1"/>
    </source>
</evidence>
<sequence length="347" mass="34627">MVSDAAPWAVRRVAPQAVWPLTRGAGVLVAVVDTGVSATAGALAGAVRRGADVAGPGTGDRDCAGRGTALAGIVAARPMAGSGFVGVAPAATVFPVRIVDGRGKVGTNAIARGIRKATEAGADVILVGTGTAHPDDTLRSAVRAAVERDVVVVASVSDDEPVGVAQRPAPWYPAADEDVLAVGGVGTDGAPTEASPAEAGVDLLAPAAGAVSIGPSGTGHYTVGGPAVAAAHVAGAAVLVRAYHPQLTQAEVRRRLELTAEHPRGGGPAPGVGYGTLDLYEAVAALQLGEEPLPGTPPPMTIMAEPPRPDPAVAASVFVAVATVTAAAFGYVSARVIHWGRRRRWRS</sequence>
<evidence type="ECO:0000313" key="9">
    <source>
        <dbReference type="Proteomes" id="UP001523216"/>
    </source>
</evidence>
<dbReference type="InterPro" id="IPR036852">
    <property type="entry name" value="Peptidase_S8/S53_dom_sf"/>
</dbReference>
<comment type="caution">
    <text evidence="5">Lacks conserved residue(s) required for the propagation of feature annotation.</text>
</comment>
<dbReference type="PROSITE" id="PS51892">
    <property type="entry name" value="SUBTILASE"/>
    <property type="match status" value="1"/>
</dbReference>
<keyword evidence="6" id="KW-0812">Transmembrane</keyword>
<comment type="similarity">
    <text evidence="1 5">Belongs to the peptidase S8 family.</text>
</comment>
<accession>A0ABT0YDX1</accession>
<reference evidence="8 9" key="1">
    <citation type="submission" date="2022-06" db="EMBL/GenBank/DDBJ databases">
        <title>Actinoplanes abujensis sp. nov., isolated from Nigerian arid soil.</title>
        <authorList>
            <person name="Ding P."/>
        </authorList>
    </citation>
    <scope>NUCLEOTIDE SEQUENCE [LARGE SCALE GENOMIC DNA]</scope>
    <source>
        <strain evidence="9">TRM88002</strain>
    </source>
</reference>
<keyword evidence="6" id="KW-1133">Transmembrane helix</keyword>
<keyword evidence="3" id="KW-0378">Hydrolase</keyword>
<evidence type="ECO:0000256" key="5">
    <source>
        <dbReference type="PROSITE-ProRule" id="PRU01240"/>
    </source>
</evidence>
<dbReference type="InterPro" id="IPR050131">
    <property type="entry name" value="Peptidase_S8_subtilisin-like"/>
</dbReference>
<comment type="caution">
    <text evidence="8">The sequence shown here is derived from an EMBL/GenBank/DDBJ whole genome shotgun (WGS) entry which is preliminary data.</text>
</comment>
<evidence type="ECO:0000256" key="2">
    <source>
        <dbReference type="ARBA" id="ARBA00022670"/>
    </source>
</evidence>
<dbReference type="EMBL" id="JAMQOL010000074">
    <property type="protein sequence ID" value="MCM4084249.1"/>
    <property type="molecule type" value="Genomic_DNA"/>
</dbReference>
<dbReference type="Gene3D" id="3.40.50.200">
    <property type="entry name" value="Peptidase S8/S53 domain"/>
    <property type="match status" value="1"/>
</dbReference>
<evidence type="ECO:0000256" key="6">
    <source>
        <dbReference type="SAM" id="Phobius"/>
    </source>
</evidence>
<evidence type="ECO:0000259" key="7">
    <source>
        <dbReference type="Pfam" id="PF00082"/>
    </source>
</evidence>
<dbReference type="PANTHER" id="PTHR43806:SF11">
    <property type="entry name" value="CEREVISIN-RELATED"/>
    <property type="match status" value="1"/>
</dbReference>
<dbReference type="Proteomes" id="UP001523216">
    <property type="component" value="Unassembled WGS sequence"/>
</dbReference>
<dbReference type="RefSeq" id="WP_251804002.1">
    <property type="nucleotide sequence ID" value="NZ_JAMQOL010000074.1"/>
</dbReference>
<dbReference type="PANTHER" id="PTHR43806">
    <property type="entry name" value="PEPTIDASE S8"/>
    <property type="match status" value="1"/>
</dbReference>
<dbReference type="SUPFAM" id="SSF52743">
    <property type="entry name" value="Subtilisin-like"/>
    <property type="match status" value="1"/>
</dbReference>